<dbReference type="Proteomes" id="UP000824633">
    <property type="component" value="Chromosome"/>
</dbReference>
<organism evidence="1 2">
    <name type="scientific">Clostridium gelidum</name>
    <dbReference type="NCBI Taxonomy" id="704125"/>
    <lineage>
        <taxon>Bacteria</taxon>
        <taxon>Bacillati</taxon>
        <taxon>Bacillota</taxon>
        <taxon>Clostridia</taxon>
        <taxon>Eubacteriales</taxon>
        <taxon>Clostridiaceae</taxon>
        <taxon>Clostridium</taxon>
    </lineage>
</organism>
<gene>
    <name evidence="1" type="ORF">psyc5s11_04110</name>
</gene>
<keyword evidence="2" id="KW-1185">Reference proteome</keyword>
<proteinExistence type="predicted"/>
<protein>
    <recommendedName>
        <fullName evidence="3">YokE-like PH domain-containing protein</fullName>
    </recommendedName>
</protein>
<dbReference type="EMBL" id="AP024849">
    <property type="protein sequence ID" value="BCZ44344.1"/>
    <property type="molecule type" value="Genomic_DNA"/>
</dbReference>
<accession>A0ABN6IR23</accession>
<evidence type="ECO:0000313" key="1">
    <source>
        <dbReference type="EMBL" id="BCZ44344.1"/>
    </source>
</evidence>
<sequence length="292" mass="34584">MGQADKFIVSEYDAFGPWIYKITEKNPMPSLFFPYYKENNDYLILIKIPRDIERRKAKPDMDLYDYVIGMYEDYCYILKRNGKEVEEVKFYYYEVESIENYRSLLLGKLTIHLQNSTIIIPYNAVSIEIIFELVKIIRNRYTQNTYKSISVIDKNKNGEIDSLYESLIKQRGLHGDVFPIMVFQQTINLNNTKLFGLISSRSLLSTMHLLNDRELLVINRGTPIQYGKKVIHSYSFLYVPIEKIDDIKFEKYKEYGSIQTICIITKANTFKFYFDEKNSNLTDFYVKLSENK</sequence>
<evidence type="ECO:0000313" key="2">
    <source>
        <dbReference type="Proteomes" id="UP000824633"/>
    </source>
</evidence>
<evidence type="ECO:0008006" key="3">
    <source>
        <dbReference type="Google" id="ProtNLM"/>
    </source>
</evidence>
<dbReference type="RefSeq" id="WP_224036026.1">
    <property type="nucleotide sequence ID" value="NZ_AP024849.1"/>
</dbReference>
<reference evidence="2" key="1">
    <citation type="submission" date="2021-07" db="EMBL/GenBank/DDBJ databases">
        <title>Complete genome sequencing of a Clostridium isolate.</title>
        <authorList>
            <person name="Ueki A."/>
            <person name="Tonouchi A."/>
        </authorList>
    </citation>
    <scope>NUCLEOTIDE SEQUENCE [LARGE SCALE GENOMIC DNA]</scope>
    <source>
        <strain evidence="2">C5S11</strain>
    </source>
</reference>
<name>A0ABN6IR23_9CLOT</name>